<reference evidence="1" key="1">
    <citation type="submission" date="2019-11" db="UniProtKB">
        <authorList>
            <consortium name="WormBaseParasite"/>
        </authorList>
    </citation>
    <scope>IDENTIFICATION</scope>
</reference>
<organism evidence="1">
    <name type="scientific">Mesocestoides corti</name>
    <name type="common">Flatworm</name>
    <dbReference type="NCBI Taxonomy" id="53468"/>
    <lineage>
        <taxon>Eukaryota</taxon>
        <taxon>Metazoa</taxon>
        <taxon>Spiralia</taxon>
        <taxon>Lophotrochozoa</taxon>
        <taxon>Platyhelminthes</taxon>
        <taxon>Cestoda</taxon>
        <taxon>Eucestoda</taxon>
        <taxon>Cyclophyllidea</taxon>
        <taxon>Mesocestoididae</taxon>
        <taxon>Mesocestoides</taxon>
    </lineage>
</organism>
<protein>
    <submittedName>
        <fullName evidence="1">BLM10_mid domain-containing protein</fullName>
    </submittedName>
</protein>
<dbReference type="AlphaFoldDB" id="A0A5K3EN82"/>
<accession>A0A5K3EN82</accession>
<dbReference type="WBParaSite" id="MCU_001858-RB">
    <property type="protein sequence ID" value="MCU_001858-RB"/>
    <property type="gene ID" value="MCU_001858"/>
</dbReference>
<evidence type="ECO:0000313" key="1">
    <source>
        <dbReference type="WBParaSite" id="MCU_001858-RB"/>
    </source>
</evidence>
<name>A0A5K3EN82_MESCO</name>
<proteinExistence type="predicted"/>
<sequence length="423" mass="47322">MLAKGIEIADENVPRLCEAVWSVQVSHRQPEQIIASIEDLLERVVASPSLVSAGLESFAGAQFRPFMASLSRWRLLFVQMLISLQGGMLLEPVRKRLLSPNGCVDFNVDILLAVVSTVAVCCKGGTSLLTDFLHELLAQVFSAPVRPQDNPSETMPDLAAILDDSSVSQDVDFEDPDYDVKVKSWQLRHAILIARQLSVEDERITGFSYQQWWIAKFSTSPFQSKGGVIASRRGVAFLATHLLSLLPHEHTATFLRTQISSVPFWAQRSEDGTSEEEGWLDLWRDYADIGKGRLAELRMQNPSTEGLMAPPGLETASDERWTEVKPLVEEFADQLSRGVQKDSAKVPSAIVEIGLFRPQYLREVVMPLLRSPPPLTDPQREACALLVRLLESRFCFKSTKAINRPAKRNVRNTPVAKYRKNVK</sequence>